<proteinExistence type="predicted"/>
<dbReference type="RefSeq" id="WP_286347142.1">
    <property type="nucleotide sequence ID" value="NZ_AP027733.1"/>
</dbReference>
<evidence type="ECO:0000313" key="3">
    <source>
        <dbReference type="Proteomes" id="UP001321486"/>
    </source>
</evidence>
<keyword evidence="1" id="KW-0614">Plasmid</keyword>
<keyword evidence="3" id="KW-1185">Reference proteome</keyword>
<sequence>MTTRDTETPDDPQRRITDVDELSRVVWGYFGQKNHDFTYDSEKRQVTLVLYDAIVFKCGLGDEGDHGSSFGWIEQGNSDFTQSVFGRSLMRTPNKASIEDALRLVDAWARLVLPDRYLAVYDDIFDTRASEKPARVFAGKRGRGVVGHVNEDPGW</sequence>
<name>A0ABN6Y4U3_9MICO</name>
<evidence type="ECO:0000313" key="1">
    <source>
        <dbReference type="EMBL" id="BDZ52294.1"/>
    </source>
</evidence>
<dbReference type="EMBL" id="AP027733">
    <property type="protein sequence ID" value="BDZ52294.1"/>
    <property type="molecule type" value="Genomic_DNA"/>
</dbReference>
<dbReference type="EMBL" id="AP027733">
    <property type="protein sequence ID" value="BDZ52860.1"/>
    <property type="molecule type" value="Genomic_DNA"/>
</dbReference>
<evidence type="ECO:0000313" key="2">
    <source>
        <dbReference type="EMBL" id="BDZ52860.1"/>
    </source>
</evidence>
<organism evidence="1 3">
    <name type="scientific">Frondihabitans sucicola</name>
    <dbReference type="NCBI Taxonomy" id="1268041"/>
    <lineage>
        <taxon>Bacteria</taxon>
        <taxon>Bacillati</taxon>
        <taxon>Actinomycetota</taxon>
        <taxon>Actinomycetes</taxon>
        <taxon>Micrococcales</taxon>
        <taxon>Microbacteriaceae</taxon>
        <taxon>Frondihabitans</taxon>
    </lineage>
</organism>
<accession>A0ABN6Y4U3</accession>
<reference evidence="3" key="2">
    <citation type="journal article" date="2019" name="Int. J. Syst. Evol. Microbiol.">
        <title>The Global Catalogue of Microorganisms (GCM) 10K type strain sequencing project: providing services to taxonomists for standard genome sequencing and annotation.</title>
        <authorList>
            <consortium name="The Broad Institute Genomics Platform"/>
            <consortium name="The Broad Institute Genome Sequencing Center for Infectious Disease"/>
            <person name="Wu L."/>
            <person name="Ma J."/>
        </authorList>
    </citation>
    <scope>NUCLEOTIDE SEQUENCE [LARGE SCALE GENOMIC DNA]</scope>
    <source>
        <strain evidence="3">NBRC 108728</strain>
    </source>
</reference>
<dbReference type="Proteomes" id="UP001321486">
    <property type="component" value="Plasmid pNBRC108728a"/>
</dbReference>
<gene>
    <name evidence="1" type="ORF">GCM10025867_45350</name>
    <name evidence="2" type="ORF">GCM10025867_51010</name>
</gene>
<reference evidence="1" key="1">
    <citation type="journal article" date="2014" name="Int. J. Syst. Evol. Microbiol.">
        <title>Complete genome of a new Firmicutes species belonging to the dominant human colonic microbiota ('Ruminococcus bicirculans') reveals two chromosomes and a selective capacity to utilize plant glucans.</title>
        <authorList>
            <consortium name="NISC Comparative Sequencing Program"/>
            <person name="Wegmann U."/>
            <person name="Louis P."/>
            <person name="Goesmann A."/>
            <person name="Henrissat B."/>
            <person name="Duncan S.H."/>
            <person name="Flint H.J."/>
        </authorList>
    </citation>
    <scope>NUCLEOTIDE SEQUENCE</scope>
    <source>
        <strain evidence="1">NBRC 108728</strain>
    </source>
</reference>
<reference evidence="1" key="3">
    <citation type="submission" date="2023-02" db="EMBL/GenBank/DDBJ databases">
        <authorList>
            <person name="Sun Q."/>
            <person name="Mori K."/>
        </authorList>
    </citation>
    <scope>NUCLEOTIDE SEQUENCE</scope>
    <source>
        <strain evidence="1">NBRC 108728</strain>
        <plasmid evidence="1">pNBRC108728a</plasmid>
    </source>
</reference>
<protein>
    <submittedName>
        <fullName evidence="1">Uncharacterized protein</fullName>
    </submittedName>
</protein>
<geneLocation type="plasmid" evidence="1 3">
    <name>pNBRC108728a</name>
</geneLocation>